<dbReference type="RefSeq" id="WP_108968677.1">
    <property type="nucleotide sequence ID" value="NZ_CP022190.1"/>
</dbReference>
<keyword evidence="1" id="KW-0175">Coiled coil</keyword>
<dbReference type="AlphaFoldDB" id="A0A2U8HHG6"/>
<dbReference type="KEGG" id="ypac:CEW88_15595"/>
<evidence type="ECO:0000313" key="4">
    <source>
        <dbReference type="Proteomes" id="UP000244915"/>
    </source>
</evidence>
<dbReference type="OrthoDB" id="7311517at2"/>
<sequence length="1026" mass="107442">MATDLEKLVVQLSADIKQYEREMRKAVGVSQKQARAIEKRYQQMDNRLGAIGRSAAQSIITPLAGIGAALSVREVARYADAWTGARNSLAVAGVTGQAQVRVLDELYRASQDNAAPVTALIDLYGKAAQANDNLRASEQDLIKFSDGVAVSLRVAGVSATEASGALTQLGQLLGSSRVQAEEFNSINEGARPILMAVAAGLDEAGGSVSKLKQLVTEGKVSGQDFFQAFLRGLPKIMTMAANAATTIDQGITRVNNAFTKYIGETDEGLSASQRLVAGLTALADNFDQVADVTLKVASIFAAGLLGRSIGGMIAKLGLAGAALTKFVAAARAASSISGIATAIGGLSAAAGPLGILLGSTAATAMVLYADASRDAEDKTSRLKSEMEDLGLYAPQAAGAIDQVAQSIDDMSSEERLRRVKDIREELDRLRGGQLLDRVIDTGDNLRKIGEDAGNGVARYWRPGNDLEARDVPALLEVQDIAKAFRDGEVGAQELQARLTALSQMDISDEARKLVDRLRDASSFSGALAREQEALGDSPALRDANDQLQGYRDHLDNISQAQFAPPVIGQIVDIIDEFEKGERSADDAKSAIDELGKTAPGFAGLIANVLNAIGVLDTLRAKAVETASAVAAEGGDRPGRGDGAAEVARRRADAAAAKAGSEFIAEQERLQGLTKDQLALEKEMASVRKDAQKAGATLTEEQIRGIAAANIAADDRRAASGKTGGKSSADKATERYDDAILKEIEGMRAEAGALNELALGQDEYGSAVAAARKEAELLQQLQNKGVPITAEMATQVRTLTDKWKEADVALAVAQERHEEFQAALEDFRSTMSDAFSGLVTGAYSFNDALGMVLGKLAELALSKNFERIWEGAGSSGGLGGPVGAFLKGIGYDDGGYTGPGGKHVPAGFVHKGEVVWSQRDVRRAGGVGMVEAMRRSGGGMPGYADGGPVLPGATPQIPMARRSDIPAGAAGVLMGEIGVSVDDDGMVQAYVKRAVIQGARAAEASAVNTVKRNLSAWNRNNMIYGAP</sequence>
<gene>
    <name evidence="3" type="ORF">CEW88_15595</name>
</gene>
<evidence type="ECO:0000256" key="1">
    <source>
        <dbReference type="SAM" id="Coils"/>
    </source>
</evidence>
<dbReference type="Proteomes" id="UP000244915">
    <property type="component" value="Chromosome 2"/>
</dbReference>
<dbReference type="Pfam" id="PF20155">
    <property type="entry name" value="TMP_3"/>
    <property type="match status" value="1"/>
</dbReference>
<dbReference type="NCBIfam" id="TIGR02675">
    <property type="entry name" value="tape_meas_nterm"/>
    <property type="match status" value="1"/>
</dbReference>
<dbReference type="InterPro" id="IPR013491">
    <property type="entry name" value="Tape_meas_N"/>
</dbReference>
<proteinExistence type="predicted"/>
<evidence type="ECO:0000259" key="2">
    <source>
        <dbReference type="Pfam" id="PF20155"/>
    </source>
</evidence>
<protein>
    <recommendedName>
        <fullName evidence="2">Tape measure protein N-terminal domain-containing protein</fullName>
    </recommendedName>
</protein>
<organism evidence="3 4">
    <name type="scientific">Alloyangia pacifica</name>
    <dbReference type="NCBI Taxonomy" id="311180"/>
    <lineage>
        <taxon>Bacteria</taxon>
        <taxon>Pseudomonadati</taxon>
        <taxon>Pseudomonadota</taxon>
        <taxon>Alphaproteobacteria</taxon>
        <taxon>Rhodobacterales</taxon>
        <taxon>Roseobacteraceae</taxon>
        <taxon>Alloyangia</taxon>
    </lineage>
</organism>
<dbReference type="EMBL" id="CP022190">
    <property type="protein sequence ID" value="AWI85171.1"/>
    <property type="molecule type" value="Genomic_DNA"/>
</dbReference>
<evidence type="ECO:0000313" key="3">
    <source>
        <dbReference type="EMBL" id="AWI85171.1"/>
    </source>
</evidence>
<feature type="coiled-coil region" evidence="1">
    <location>
        <begin position="2"/>
        <end position="29"/>
    </location>
</feature>
<accession>A0A2U8HHG6</accession>
<name>A0A2U8HHG6_9RHOB</name>
<reference evidence="3 4" key="1">
    <citation type="submission" date="2017-06" db="EMBL/GenBank/DDBJ databases">
        <title>Yangia sp. YSBP01 complete genome sequence.</title>
        <authorList>
            <person name="Woo J.-H."/>
            <person name="Kim H.-S."/>
        </authorList>
    </citation>
    <scope>NUCLEOTIDE SEQUENCE [LARGE SCALE GENOMIC DNA]</scope>
    <source>
        <strain evidence="3 4">YSBP01</strain>
    </source>
</reference>
<feature type="domain" description="Tape measure protein N-terminal" evidence="2">
    <location>
        <begin position="73"/>
        <end position="267"/>
    </location>
</feature>